<dbReference type="Gene3D" id="3.30.300.30">
    <property type="match status" value="1"/>
</dbReference>
<evidence type="ECO:0000313" key="10">
    <source>
        <dbReference type="Proteomes" id="UP001214638"/>
    </source>
</evidence>
<accession>A0AAD9PNL6</accession>
<evidence type="ECO:0000313" key="9">
    <source>
        <dbReference type="EMBL" id="KAK2198194.1"/>
    </source>
</evidence>
<dbReference type="Pfam" id="PF16177">
    <property type="entry name" value="ACAS_N"/>
    <property type="match status" value="1"/>
</dbReference>
<dbReference type="InterPro" id="IPR020845">
    <property type="entry name" value="AMP-binding_CS"/>
</dbReference>
<dbReference type="GO" id="GO:0005524">
    <property type="term" value="F:ATP binding"/>
    <property type="evidence" value="ECO:0007669"/>
    <property type="project" value="UniProtKB-UniRule"/>
</dbReference>
<dbReference type="InterPro" id="IPR045851">
    <property type="entry name" value="AMP-bd_C_sf"/>
</dbReference>
<dbReference type="GO" id="GO:0016208">
    <property type="term" value="F:AMP binding"/>
    <property type="evidence" value="ECO:0007669"/>
    <property type="project" value="InterPro"/>
</dbReference>
<dbReference type="PANTHER" id="PTHR24095:SF14">
    <property type="entry name" value="ACETYL-COENZYME A SYNTHETASE 1"/>
    <property type="match status" value="1"/>
</dbReference>
<keyword evidence="10" id="KW-1185">Reference proteome</keyword>
<dbReference type="KEGG" id="bdw:94335501"/>
<name>A0AAD9PNL6_9APIC</name>
<comment type="catalytic activity">
    <reaction evidence="5">
        <text>acetate + ATP + CoA = acetyl-CoA + AMP + diphosphate</text>
        <dbReference type="Rhea" id="RHEA:23176"/>
        <dbReference type="ChEBI" id="CHEBI:30089"/>
        <dbReference type="ChEBI" id="CHEBI:30616"/>
        <dbReference type="ChEBI" id="CHEBI:33019"/>
        <dbReference type="ChEBI" id="CHEBI:57287"/>
        <dbReference type="ChEBI" id="CHEBI:57288"/>
        <dbReference type="ChEBI" id="CHEBI:456215"/>
        <dbReference type="EC" id="6.2.1.1"/>
    </reaction>
</comment>
<feature type="domain" description="AMP-dependent synthetase/ligase" evidence="6">
    <location>
        <begin position="108"/>
        <end position="503"/>
    </location>
</feature>
<evidence type="ECO:0000256" key="4">
    <source>
        <dbReference type="ARBA" id="ARBA00022840"/>
    </source>
</evidence>
<dbReference type="PANTHER" id="PTHR24095">
    <property type="entry name" value="ACETYL-COENZYME A SYNTHETASE"/>
    <property type="match status" value="1"/>
</dbReference>
<dbReference type="Gene3D" id="3.40.50.12780">
    <property type="entry name" value="N-terminal domain of ligase-like"/>
    <property type="match status" value="1"/>
</dbReference>
<dbReference type="EC" id="6.2.1.1" evidence="5"/>
<reference evidence="9" key="1">
    <citation type="journal article" date="2023" name="Nat. Microbiol.">
        <title>Babesia duncani multi-omics identifies virulence factors and drug targets.</title>
        <authorList>
            <person name="Singh P."/>
            <person name="Lonardi S."/>
            <person name="Liang Q."/>
            <person name="Vydyam P."/>
            <person name="Khabirova E."/>
            <person name="Fang T."/>
            <person name="Gihaz S."/>
            <person name="Thekkiniath J."/>
            <person name="Munshi M."/>
            <person name="Abel S."/>
            <person name="Ciampossin L."/>
            <person name="Batugedara G."/>
            <person name="Gupta M."/>
            <person name="Lu X.M."/>
            <person name="Lenz T."/>
            <person name="Chakravarty S."/>
            <person name="Cornillot E."/>
            <person name="Hu Y."/>
            <person name="Ma W."/>
            <person name="Gonzalez L.M."/>
            <person name="Sanchez S."/>
            <person name="Estrada K."/>
            <person name="Sanchez-Flores A."/>
            <person name="Montero E."/>
            <person name="Harb O.S."/>
            <person name="Le Roch K.G."/>
            <person name="Mamoun C.B."/>
        </authorList>
    </citation>
    <scope>NUCLEOTIDE SEQUENCE</scope>
    <source>
        <strain evidence="9">WA1</strain>
    </source>
</reference>
<dbReference type="EMBL" id="JALLKP010000001">
    <property type="protein sequence ID" value="KAK2198194.1"/>
    <property type="molecule type" value="Genomic_DNA"/>
</dbReference>
<evidence type="ECO:0000256" key="2">
    <source>
        <dbReference type="ARBA" id="ARBA00022598"/>
    </source>
</evidence>
<dbReference type="PROSITE" id="PS00455">
    <property type="entry name" value="AMP_BINDING"/>
    <property type="match status" value="1"/>
</dbReference>
<dbReference type="InterPro" id="IPR042099">
    <property type="entry name" value="ANL_N_sf"/>
</dbReference>
<dbReference type="GO" id="GO:0019427">
    <property type="term" value="P:acetyl-CoA biosynthetic process from acetate"/>
    <property type="evidence" value="ECO:0007669"/>
    <property type="project" value="InterPro"/>
</dbReference>
<keyword evidence="3 5" id="KW-0547">Nucleotide-binding</keyword>
<dbReference type="InterPro" id="IPR025110">
    <property type="entry name" value="AMP-bd_C"/>
</dbReference>
<evidence type="ECO:0000259" key="7">
    <source>
        <dbReference type="Pfam" id="PF13193"/>
    </source>
</evidence>
<dbReference type="Proteomes" id="UP001214638">
    <property type="component" value="Unassembled WGS sequence"/>
</dbReference>
<dbReference type="NCBIfam" id="TIGR02188">
    <property type="entry name" value="Ac_CoA_lig_AcsA"/>
    <property type="match status" value="1"/>
</dbReference>
<dbReference type="FunFam" id="3.40.50.12780:FF:000001">
    <property type="entry name" value="Acetyl-coenzyme A synthetase"/>
    <property type="match status" value="1"/>
</dbReference>
<keyword evidence="4 5" id="KW-0067">ATP-binding</keyword>
<dbReference type="GeneID" id="94335501"/>
<gene>
    <name evidence="9" type="ORF">BdWA1_001203</name>
</gene>
<feature type="domain" description="Acetyl-coenzyme A synthetase N-terminal" evidence="8">
    <location>
        <begin position="50"/>
        <end position="106"/>
    </location>
</feature>
<dbReference type="AlphaFoldDB" id="A0AAD9PNL6"/>
<evidence type="ECO:0000256" key="5">
    <source>
        <dbReference type="RuleBase" id="RU361147"/>
    </source>
</evidence>
<evidence type="ECO:0000256" key="1">
    <source>
        <dbReference type="ARBA" id="ARBA00006432"/>
    </source>
</evidence>
<dbReference type="RefSeq" id="XP_067805036.1">
    <property type="nucleotide sequence ID" value="XM_067946245.1"/>
</dbReference>
<dbReference type="CDD" id="cd05966">
    <property type="entry name" value="ACS"/>
    <property type="match status" value="1"/>
</dbReference>
<organism evidence="9 10">
    <name type="scientific">Babesia duncani</name>
    <dbReference type="NCBI Taxonomy" id="323732"/>
    <lineage>
        <taxon>Eukaryota</taxon>
        <taxon>Sar</taxon>
        <taxon>Alveolata</taxon>
        <taxon>Apicomplexa</taxon>
        <taxon>Aconoidasida</taxon>
        <taxon>Piroplasmida</taxon>
        <taxon>Babesiidae</taxon>
        <taxon>Babesia</taxon>
    </lineage>
</organism>
<dbReference type="NCBIfam" id="NF001208">
    <property type="entry name" value="PRK00174.1"/>
    <property type="match status" value="1"/>
</dbReference>
<evidence type="ECO:0000256" key="3">
    <source>
        <dbReference type="ARBA" id="ARBA00022741"/>
    </source>
</evidence>
<sequence length="689" mass="76469">MKREMHDIPKFGSMPSFEEGSSCGGFDTQSIYPICNFKDHVYNISSLTHYKELHAASMANPDIFWGEFAKENLHWFQPFDKVSDGSLENMNYTWFLNGKLNACYNCVDVWAEKRPDSCAIIFEGDDENDAQSVTYRQLKDEVCKVANVLKSARVKKGDTVTIYMPNSLELCYVVLACARIGAIHSVVFGGFSAASLAERIQDAESRVIVTVDQAVRGGKQIHMKEIVDEALGNCAEVTTCFVYRLTNALVSMQPPRDIWMNEAIANARPFCPVEWMDSEDILFLLYTSGSTGKPKGLAHSTGGYLVYACATTRYIFDTRQGDVFACMADAGWITGHSYVIYGPLLNGLTTFVFGSLPTYPDPGRYWRMVQRYKMTQFYTAPTAIRTLMRFGNEHPKNYDLSSLRVLGSVGEPINPEAWRWYHEFIGGRKAAIVDTYWQTETGGIVVAPLPGAIETKAGSATFPFFGIDVALLDPNTGTELQGSNVQGLLMIKRPWPGMFRTIWKNHQRVKETYFCFPGYYMTGDAAFRDDDGYIWMCGRVDDIINVSGHRIGSAEIEHALVQVPIVAEAAVVGCRHAIKGQGIFCFVTLKNSALTMDQTEMSKTLKQSVRALVGPIATPDVICMAPNLPKTRSGKIMRRVLRKLVQGATVDQLGDTSTLADVSVLGDITQIVTKALGECPYVKCSAKNA</sequence>
<protein>
    <recommendedName>
        <fullName evidence="5">Acetyl-coenzyme A synthetase</fullName>
        <ecNumber evidence="5">6.2.1.1</ecNumber>
    </recommendedName>
</protein>
<evidence type="ECO:0000259" key="6">
    <source>
        <dbReference type="Pfam" id="PF00501"/>
    </source>
</evidence>
<proteinExistence type="inferred from homology"/>
<keyword evidence="2 5" id="KW-0436">Ligase</keyword>
<dbReference type="GO" id="GO:0003987">
    <property type="term" value="F:acetate-CoA ligase activity"/>
    <property type="evidence" value="ECO:0007669"/>
    <property type="project" value="UniProtKB-UniRule"/>
</dbReference>
<dbReference type="InterPro" id="IPR011904">
    <property type="entry name" value="Ac_CoA_lig"/>
</dbReference>
<comment type="caution">
    <text evidence="9">The sequence shown here is derived from an EMBL/GenBank/DDBJ whole genome shotgun (WGS) entry which is preliminary data.</text>
</comment>
<dbReference type="Pfam" id="PF00501">
    <property type="entry name" value="AMP-binding"/>
    <property type="match status" value="1"/>
</dbReference>
<feature type="domain" description="AMP-binding enzyme C-terminal" evidence="7">
    <location>
        <begin position="555"/>
        <end position="635"/>
    </location>
</feature>
<comment type="similarity">
    <text evidence="1 5">Belongs to the ATP-dependent AMP-binding enzyme family.</text>
</comment>
<dbReference type="InterPro" id="IPR032387">
    <property type="entry name" value="ACAS_N"/>
</dbReference>
<dbReference type="InterPro" id="IPR000873">
    <property type="entry name" value="AMP-dep_synth/lig_dom"/>
</dbReference>
<dbReference type="Pfam" id="PF13193">
    <property type="entry name" value="AMP-binding_C"/>
    <property type="match status" value="1"/>
</dbReference>
<dbReference type="SUPFAM" id="SSF56801">
    <property type="entry name" value="Acetyl-CoA synthetase-like"/>
    <property type="match status" value="1"/>
</dbReference>
<evidence type="ECO:0000259" key="8">
    <source>
        <dbReference type="Pfam" id="PF16177"/>
    </source>
</evidence>